<dbReference type="PANTHER" id="PTHR45229:SF3">
    <property type="entry name" value="BIODEGRADATIVE ARGININE DECARBOXYLASE"/>
    <property type="match status" value="1"/>
</dbReference>
<keyword evidence="2" id="KW-0210">Decarboxylase</keyword>
<dbReference type="AlphaFoldDB" id="A0A0A1U6Y7"/>
<dbReference type="InterPro" id="IPR000310">
    <property type="entry name" value="Orn/Lys/Arg_deCO2ase_major_dom"/>
</dbReference>
<dbReference type="GO" id="GO:0008923">
    <property type="term" value="F:lysine decarboxylase activity"/>
    <property type="evidence" value="ECO:0007669"/>
    <property type="project" value="UniProtKB-EC"/>
</dbReference>
<keyword evidence="3" id="KW-0663">Pyridoxal phosphate</keyword>
<reference evidence="7 8" key="1">
    <citation type="submission" date="2012-10" db="EMBL/GenBank/DDBJ databases">
        <authorList>
            <person name="Zafar N."/>
            <person name="Inman J."/>
            <person name="Hall N."/>
            <person name="Lorenzi H."/>
            <person name="Caler E."/>
        </authorList>
    </citation>
    <scope>NUCLEOTIDE SEQUENCE [LARGE SCALE GENOMIC DNA]</scope>
    <source>
        <strain evidence="7 8">IP1</strain>
    </source>
</reference>
<dbReference type="InterPro" id="IPR011193">
    <property type="entry name" value="Orn/lys/arg_de-COase"/>
</dbReference>
<feature type="domain" description="Orn/Lys/Arg decarboxylases family 1 pyridoxal-P attachment site" evidence="5">
    <location>
        <begin position="494"/>
        <end position="691"/>
    </location>
</feature>
<evidence type="ECO:0000256" key="3">
    <source>
        <dbReference type="ARBA" id="ARBA00022898"/>
    </source>
</evidence>
<dbReference type="GO" id="GO:0005829">
    <property type="term" value="C:cytosol"/>
    <property type="evidence" value="ECO:0007669"/>
    <property type="project" value="TreeGrafter"/>
</dbReference>
<dbReference type="Gene3D" id="3.90.100.10">
    <property type="entry name" value="Orn/Lys/Arg decarboxylase, C-terminal domain"/>
    <property type="match status" value="1"/>
</dbReference>
<dbReference type="EC" id="4.1.1.18" evidence="7"/>
<dbReference type="InterPro" id="IPR015421">
    <property type="entry name" value="PyrdxlP-dep_Trfase_major"/>
</dbReference>
<keyword evidence="8" id="KW-1185">Reference proteome</keyword>
<evidence type="ECO:0000259" key="6">
    <source>
        <dbReference type="Pfam" id="PF03711"/>
    </source>
</evidence>
<feature type="domain" description="Orn/Lys/Arg decarboxylase C-terminal" evidence="6">
    <location>
        <begin position="724"/>
        <end position="840"/>
    </location>
</feature>
<dbReference type="OrthoDB" id="5978656at2759"/>
<evidence type="ECO:0000313" key="8">
    <source>
        <dbReference type="Proteomes" id="UP000014680"/>
    </source>
</evidence>
<dbReference type="Gene3D" id="3.90.1150.10">
    <property type="entry name" value="Aspartate Aminotransferase, domain 1"/>
    <property type="match status" value="1"/>
</dbReference>
<dbReference type="EMBL" id="KB206707">
    <property type="protein sequence ID" value="ELP88685.1"/>
    <property type="molecule type" value="Genomic_DNA"/>
</dbReference>
<gene>
    <name evidence="7" type="ORF">EIN_193340</name>
</gene>
<dbReference type="Gene3D" id="3.40.50.2300">
    <property type="match status" value="1"/>
</dbReference>
<dbReference type="Proteomes" id="UP000014680">
    <property type="component" value="Unassembled WGS sequence"/>
</dbReference>
<dbReference type="SUPFAM" id="SSF55904">
    <property type="entry name" value="Ornithine decarboxylase C-terminal domain"/>
    <property type="match status" value="1"/>
</dbReference>
<dbReference type="GO" id="GO:0030170">
    <property type="term" value="F:pyridoxal phosphate binding"/>
    <property type="evidence" value="ECO:0007669"/>
    <property type="project" value="TreeGrafter"/>
</dbReference>
<dbReference type="GeneID" id="14887662"/>
<proteinExistence type="inferred from homology"/>
<dbReference type="PANTHER" id="PTHR45229">
    <property type="entry name" value="CONSTITUTIVE ORNITHINE DECARBOXYLASE"/>
    <property type="match status" value="1"/>
</dbReference>
<protein>
    <submittedName>
        <fullName evidence="7">BiodegRadative arginine decarboxylase, putative</fullName>
        <ecNumber evidence="7">4.1.1.18</ecNumber>
    </submittedName>
</protein>
<comment type="similarity">
    <text evidence="1">Belongs to the Orn/Lys/Arg decarboxylase class-I family.</text>
</comment>
<dbReference type="VEuPathDB" id="AmoebaDB:EIN_193340"/>
<sequence length="850" mass="96857">MHPFPIKILITTSLDEEKPLPQSLQLIRDEVIRLGATPIITHNLHDAYEELKRTIEISAIFFDWDSEYQKCKDKLRKFLFPFTSQIFDHKVLVLPATEKDPFLQAKTPLMHLEEEGYTLIVPRSYPDAKISELQKVETHEELLKVMEKDQLKVVPSPLTAIRTFKSINRKILIFLYTERLFIERLPIQVLESIEAYFWKGEETPTFVAKRMVTQASEYIEDILPPFFKALVKYLNQGKYSWHSPGHMGGVAYLRSPPGKFFYDFYGENMLCSDLSCSVCELGSLLNHTGPIGEAEKYASKVFGSEFTYFVLNGTSTANKMVFQGTVPSGKVVVLDRNAHKSSMQAIMTGNYKPVYLSPVRNKYGIIGPIPFSEFSVKNVTQKASKMNFFNKGDIDDGVQLFVLTQCTYDGICYNVNKVLQSLTQLDAKNAMFDEAWFPYAHFHPFYASFHSMNKDFFDKFDENDESLFHGSSALQDTDEDEEVRRSMTPNSFKGTIYATQSTHKVLAALSQCSMVHVRNSTDPFKFDKFNTYFQANTTTSPQYSLIASLDMSSAIMDISGESILDDVLKEVISFRCAMARVKSEFKESGEGWFFNVWQPSDILSGKKNIYETNYWILPPSGPDAWHGFPNIGKNQYLLDPLKVNILTVDEDLDIEIPACVVCRFLAMNGIIMEKMGYYTMLSLFTVGSRRGKSATLITALTQFKKLYDTNTPLKYVFTQEKSLDSENVGLKDFCNMMNPEIKKMQEMENATFSGNLPEVACSPFVASNALISDEVEWVKVENLTGRVSALLCVNYPPGIPTIMPGEIFDQLHTDMMIALAHFEERWPGYEFEVHGLVKKNNNFFIPCLKE</sequence>
<keyword evidence="4 7" id="KW-0456">Lyase</keyword>
<dbReference type="Pfam" id="PF01276">
    <property type="entry name" value="OKR_DC_1"/>
    <property type="match status" value="2"/>
</dbReference>
<name>A0A0A1U6Y7_ENTIV</name>
<organism evidence="7 8">
    <name type="scientific">Entamoeba invadens IP1</name>
    <dbReference type="NCBI Taxonomy" id="370355"/>
    <lineage>
        <taxon>Eukaryota</taxon>
        <taxon>Amoebozoa</taxon>
        <taxon>Evosea</taxon>
        <taxon>Archamoebae</taxon>
        <taxon>Mastigamoebida</taxon>
        <taxon>Entamoebidae</taxon>
        <taxon>Entamoeba</taxon>
    </lineage>
</organism>
<dbReference type="Gene3D" id="3.40.640.10">
    <property type="entry name" value="Type I PLP-dependent aspartate aminotransferase-like (Major domain)"/>
    <property type="match status" value="1"/>
</dbReference>
<dbReference type="InterPro" id="IPR015424">
    <property type="entry name" value="PyrdxlP-dep_Trfase"/>
</dbReference>
<dbReference type="InterPro" id="IPR008286">
    <property type="entry name" value="Prn/Lys/Arg_de-COase_C"/>
</dbReference>
<evidence type="ECO:0000256" key="2">
    <source>
        <dbReference type="ARBA" id="ARBA00022793"/>
    </source>
</evidence>
<evidence type="ECO:0000313" key="7">
    <source>
        <dbReference type="EMBL" id="ELP88685.1"/>
    </source>
</evidence>
<evidence type="ECO:0000256" key="4">
    <source>
        <dbReference type="ARBA" id="ARBA00023239"/>
    </source>
</evidence>
<dbReference type="RefSeq" id="XP_004255456.1">
    <property type="nucleotide sequence ID" value="XM_004255408.1"/>
</dbReference>
<dbReference type="InterPro" id="IPR015422">
    <property type="entry name" value="PyrdxlP-dep_Trfase_small"/>
</dbReference>
<dbReference type="Pfam" id="PF03711">
    <property type="entry name" value="OKR_DC_1_C"/>
    <property type="match status" value="1"/>
</dbReference>
<evidence type="ECO:0000259" key="5">
    <source>
        <dbReference type="Pfam" id="PF01276"/>
    </source>
</evidence>
<evidence type="ECO:0000256" key="1">
    <source>
        <dbReference type="ARBA" id="ARBA00010671"/>
    </source>
</evidence>
<dbReference type="KEGG" id="eiv:EIN_193340"/>
<dbReference type="SUPFAM" id="SSF53383">
    <property type="entry name" value="PLP-dependent transferases"/>
    <property type="match status" value="1"/>
</dbReference>
<dbReference type="GO" id="GO:0006520">
    <property type="term" value="P:amino acid metabolic process"/>
    <property type="evidence" value="ECO:0007669"/>
    <property type="project" value="InterPro"/>
</dbReference>
<feature type="domain" description="Orn/Lys/Arg decarboxylases family 1 pyridoxal-P attachment site" evidence="5">
    <location>
        <begin position="224"/>
        <end position="472"/>
    </location>
</feature>
<accession>A0A0A1U6Y7</accession>
<dbReference type="InterPro" id="IPR036633">
    <property type="entry name" value="Prn/Lys/Arg_de-COase_C_sf"/>
</dbReference>